<dbReference type="Gene3D" id="2.60.470.10">
    <property type="entry name" value="Acid-sensing ion channels like domains"/>
    <property type="match status" value="1"/>
</dbReference>
<feature type="transmembrane region" description="Helical" evidence="12">
    <location>
        <begin position="49"/>
        <end position="72"/>
    </location>
</feature>
<evidence type="ECO:0000256" key="3">
    <source>
        <dbReference type="ARBA" id="ARBA00022461"/>
    </source>
</evidence>
<evidence type="ECO:0000256" key="2">
    <source>
        <dbReference type="ARBA" id="ARBA00022448"/>
    </source>
</evidence>
<keyword evidence="4 11" id="KW-0812">Transmembrane</keyword>
<comment type="caution">
    <text evidence="13">The sequence shown here is derived from an EMBL/GenBank/DDBJ whole genome shotgun (WGS) entry which is preliminary data.</text>
</comment>
<keyword evidence="8 12" id="KW-0472">Membrane</keyword>
<reference evidence="13" key="1">
    <citation type="submission" date="2023-01" db="EMBL/GenBank/DDBJ databases">
        <title>Genome assembly of the deep-sea coral Lophelia pertusa.</title>
        <authorList>
            <person name="Herrera S."/>
            <person name="Cordes E."/>
        </authorList>
    </citation>
    <scope>NUCLEOTIDE SEQUENCE</scope>
    <source>
        <strain evidence="13">USNM1676648</strain>
        <tissue evidence="13">Polyp</tissue>
    </source>
</reference>
<keyword evidence="5 12" id="KW-1133">Transmembrane helix</keyword>
<sequence>MSTDSSKEHVDSEKSSYSSKWKAFAANTTLHGLRYVVEDSHSISRRATWLLFLLTVAGAYSYYASISFGKFFSKPVKTIVSDETPIGGMKFPAVTICNLNKFMKSKIDVADEDERFNKMGLNISGCSEIREVRGNLTCGQAMLCAFHPYGNVLVEDCNTTKRQNIFNRLNRTSERLFDEEQFLAKYGHDITDMFVLYCRFLELMECSDKDFVPILTGAGICFTFHSGHNSSAPILKSKFEGPDLGLNIVLDVQTNESTLSEFSSGLKVIVHDQDTYVNRHNGFNIFLAHIRLPLPYKTGCSRQNSLPGFGNYTKDGCIYQCVTNLTSDRCGCRTAGFPDLKLLPVCSFQDQLCIKESLTEFVNLTTCPCNNPCLEDEYESRVSYSKFPDASVTKLLQNVFGRNVSASYMQQNYVFLQVGFQHLAYEKREDVPSYGPESLFGELGGNMGLFLGCSILTVCGVHQLSVGSCNGQDKATPHG</sequence>
<organism evidence="13 14">
    <name type="scientific">Desmophyllum pertusum</name>
    <dbReference type="NCBI Taxonomy" id="174260"/>
    <lineage>
        <taxon>Eukaryota</taxon>
        <taxon>Metazoa</taxon>
        <taxon>Cnidaria</taxon>
        <taxon>Anthozoa</taxon>
        <taxon>Hexacorallia</taxon>
        <taxon>Scleractinia</taxon>
        <taxon>Caryophylliina</taxon>
        <taxon>Caryophylliidae</taxon>
        <taxon>Desmophyllum</taxon>
    </lineage>
</organism>
<dbReference type="Proteomes" id="UP001163046">
    <property type="component" value="Unassembled WGS sequence"/>
</dbReference>
<comment type="similarity">
    <text evidence="11">Belongs to the amiloride-sensitive sodium channel (TC 1.A.6) family.</text>
</comment>
<evidence type="ECO:0000256" key="10">
    <source>
        <dbReference type="ARBA" id="ARBA00023303"/>
    </source>
</evidence>
<evidence type="ECO:0000256" key="5">
    <source>
        <dbReference type="ARBA" id="ARBA00022989"/>
    </source>
</evidence>
<dbReference type="EMBL" id="MU826367">
    <property type="protein sequence ID" value="KAJ7378370.1"/>
    <property type="molecule type" value="Genomic_DNA"/>
</dbReference>
<evidence type="ECO:0000256" key="11">
    <source>
        <dbReference type="RuleBase" id="RU000679"/>
    </source>
</evidence>
<dbReference type="PRINTS" id="PR01078">
    <property type="entry name" value="AMINACHANNEL"/>
</dbReference>
<keyword evidence="9 11" id="KW-0739">Sodium transport</keyword>
<gene>
    <name evidence="13" type="ORF">OS493_023625</name>
</gene>
<evidence type="ECO:0000256" key="8">
    <source>
        <dbReference type="ARBA" id="ARBA00023136"/>
    </source>
</evidence>
<dbReference type="GO" id="GO:0005886">
    <property type="term" value="C:plasma membrane"/>
    <property type="evidence" value="ECO:0007669"/>
    <property type="project" value="TreeGrafter"/>
</dbReference>
<name>A0A9W9ZBK0_9CNID</name>
<evidence type="ECO:0000313" key="13">
    <source>
        <dbReference type="EMBL" id="KAJ7378370.1"/>
    </source>
</evidence>
<comment type="subcellular location">
    <subcellularLocation>
        <location evidence="1">Membrane</location>
        <topology evidence="1">Multi-pass membrane protein</topology>
    </subcellularLocation>
</comment>
<evidence type="ECO:0000256" key="1">
    <source>
        <dbReference type="ARBA" id="ARBA00004141"/>
    </source>
</evidence>
<dbReference type="Pfam" id="PF00858">
    <property type="entry name" value="ASC"/>
    <property type="match status" value="1"/>
</dbReference>
<proteinExistence type="inferred from homology"/>
<dbReference type="InterPro" id="IPR001873">
    <property type="entry name" value="ENaC"/>
</dbReference>
<evidence type="ECO:0000313" key="14">
    <source>
        <dbReference type="Proteomes" id="UP001163046"/>
    </source>
</evidence>
<keyword evidence="2 11" id="KW-0813">Transport</keyword>
<protein>
    <submittedName>
        <fullName evidence="13">Uncharacterized protein</fullName>
    </submittedName>
</protein>
<dbReference type="PANTHER" id="PTHR11690">
    <property type="entry name" value="AMILORIDE-SENSITIVE SODIUM CHANNEL-RELATED"/>
    <property type="match status" value="1"/>
</dbReference>
<dbReference type="PANTHER" id="PTHR11690:SF296">
    <property type="entry name" value="DEGENERIN-LIKE PROTEIN DEL-10"/>
    <property type="match status" value="1"/>
</dbReference>
<keyword evidence="10 11" id="KW-0407">Ion channel</keyword>
<evidence type="ECO:0000256" key="7">
    <source>
        <dbReference type="ARBA" id="ARBA00023065"/>
    </source>
</evidence>
<keyword evidence="3 11" id="KW-0894">Sodium channel</keyword>
<evidence type="ECO:0000256" key="6">
    <source>
        <dbReference type="ARBA" id="ARBA00023053"/>
    </source>
</evidence>
<accession>A0A9W9ZBK0</accession>
<keyword evidence="14" id="KW-1185">Reference proteome</keyword>
<evidence type="ECO:0000256" key="9">
    <source>
        <dbReference type="ARBA" id="ARBA00023201"/>
    </source>
</evidence>
<keyword evidence="7 11" id="KW-0406">Ion transport</keyword>
<keyword evidence="6" id="KW-0915">Sodium</keyword>
<dbReference type="OrthoDB" id="6502088at2759"/>
<evidence type="ECO:0000256" key="12">
    <source>
        <dbReference type="SAM" id="Phobius"/>
    </source>
</evidence>
<evidence type="ECO:0000256" key="4">
    <source>
        <dbReference type="ARBA" id="ARBA00022692"/>
    </source>
</evidence>
<dbReference type="AlphaFoldDB" id="A0A9W9ZBK0"/>
<dbReference type="Gene3D" id="1.10.287.820">
    <property type="entry name" value="Acid-sensing ion channel domain"/>
    <property type="match status" value="1"/>
</dbReference>
<dbReference type="GO" id="GO:0015280">
    <property type="term" value="F:ligand-gated sodium channel activity"/>
    <property type="evidence" value="ECO:0007669"/>
    <property type="project" value="TreeGrafter"/>
</dbReference>